<name>A0ABU1IK89_9BACL</name>
<reference evidence="1 2" key="1">
    <citation type="submission" date="2023-07" db="EMBL/GenBank/DDBJ databases">
        <title>Genomic Encyclopedia of Type Strains, Phase IV (KMG-IV): sequencing the most valuable type-strain genomes for metagenomic binning, comparative biology and taxonomic classification.</title>
        <authorList>
            <person name="Goeker M."/>
        </authorList>
    </citation>
    <scope>NUCLEOTIDE SEQUENCE [LARGE SCALE GENOMIC DNA]</scope>
    <source>
        <strain evidence="1 2">DSM 45903</strain>
    </source>
</reference>
<organism evidence="1 2">
    <name type="scientific">Desmospora profundinema</name>
    <dbReference type="NCBI Taxonomy" id="1571184"/>
    <lineage>
        <taxon>Bacteria</taxon>
        <taxon>Bacillati</taxon>
        <taxon>Bacillota</taxon>
        <taxon>Bacilli</taxon>
        <taxon>Bacillales</taxon>
        <taxon>Thermoactinomycetaceae</taxon>
        <taxon>Desmospora</taxon>
    </lineage>
</organism>
<accession>A0ABU1IK89</accession>
<gene>
    <name evidence="1" type="ORF">JOE21_000387</name>
</gene>
<sequence>MTEGKRTNTTFTSVVEVEVDDLARTVAEVTI</sequence>
<proteinExistence type="predicted"/>
<dbReference type="Proteomes" id="UP001185012">
    <property type="component" value="Unassembled WGS sequence"/>
</dbReference>
<keyword evidence="2" id="KW-1185">Reference proteome</keyword>
<evidence type="ECO:0000313" key="1">
    <source>
        <dbReference type="EMBL" id="MDR6224399.1"/>
    </source>
</evidence>
<dbReference type="EMBL" id="JAVDQG010000001">
    <property type="protein sequence ID" value="MDR6224399.1"/>
    <property type="molecule type" value="Genomic_DNA"/>
</dbReference>
<comment type="caution">
    <text evidence="1">The sequence shown here is derived from an EMBL/GenBank/DDBJ whole genome shotgun (WGS) entry which is preliminary data.</text>
</comment>
<protein>
    <submittedName>
        <fullName evidence="1">Uncharacterized protein</fullName>
    </submittedName>
</protein>
<evidence type="ECO:0000313" key="2">
    <source>
        <dbReference type="Proteomes" id="UP001185012"/>
    </source>
</evidence>